<name>A0ABM5LCG5_CHLPN</name>
<keyword evidence="3" id="KW-1185">Reference proteome</keyword>
<keyword evidence="1" id="KW-0472">Membrane</keyword>
<feature type="transmembrane region" description="Helical" evidence="1">
    <location>
        <begin position="7"/>
        <end position="26"/>
    </location>
</feature>
<gene>
    <name evidence="2" type="ordered locus">CpB0321</name>
</gene>
<evidence type="ECO:0000313" key="2">
    <source>
        <dbReference type="EMBL" id="AAP98254.1"/>
    </source>
</evidence>
<dbReference type="EMBL" id="AE009440">
    <property type="protein sequence ID" value="AAP98254.1"/>
    <property type="molecule type" value="Genomic_DNA"/>
</dbReference>
<evidence type="ECO:0000313" key="3">
    <source>
        <dbReference type="Proteomes" id="UP000000424"/>
    </source>
</evidence>
<dbReference type="Proteomes" id="UP000000424">
    <property type="component" value="Chromosome"/>
</dbReference>
<dbReference type="GeneID" id="45050361"/>
<evidence type="ECO:0000256" key="1">
    <source>
        <dbReference type="SAM" id="Phobius"/>
    </source>
</evidence>
<reference evidence="2" key="1">
    <citation type="submission" date="2002-05" db="EMBL/GenBank/DDBJ databases">
        <title>The genome sequence of Chlamydia pneumoniae TW183 and comparison with other Chlamydia strains based on whole genome sequence analysis.</title>
        <authorList>
            <person name="Geng M.M."/>
            <person name="Schuhmacher A."/>
            <person name="Muehldorfer I."/>
            <person name="Bensch K.W."/>
            <person name="Schaefer K.P."/>
            <person name="Schneider S."/>
            <person name="Pohl T."/>
            <person name="Essig A."/>
            <person name="Marre R."/>
            <person name="Melchers K."/>
        </authorList>
    </citation>
    <scope>NUCLEOTIDE SEQUENCE [LARGE SCALE GENOMIC DNA]</scope>
    <source>
        <strain evidence="2">TW-183</strain>
    </source>
</reference>
<organism evidence="2 3">
    <name type="scientific">Chlamydia pneumoniae</name>
    <name type="common">Chlamydophila pneumoniae</name>
    <dbReference type="NCBI Taxonomy" id="83558"/>
    <lineage>
        <taxon>Bacteria</taxon>
        <taxon>Pseudomonadati</taxon>
        <taxon>Chlamydiota</taxon>
        <taxon>Chlamydiia</taxon>
        <taxon>Chlamydiales</taxon>
        <taxon>Chlamydiaceae</taxon>
        <taxon>Chlamydia/Chlamydophila group</taxon>
        <taxon>Chlamydia</taxon>
    </lineage>
</organism>
<dbReference type="RefSeq" id="WP_010882960.1">
    <property type="nucleotide sequence ID" value="NC_005043.1"/>
</dbReference>
<keyword evidence="1" id="KW-0812">Transmembrane</keyword>
<accession>A0ABM5LCG5</accession>
<keyword evidence="1" id="KW-1133">Transmembrane helix</keyword>
<feature type="transmembrane region" description="Helical" evidence="1">
    <location>
        <begin position="95"/>
        <end position="112"/>
    </location>
</feature>
<feature type="transmembrane region" description="Helical" evidence="1">
    <location>
        <begin position="38"/>
        <end position="55"/>
    </location>
</feature>
<sequence length="151" mass="17315">MARNIKYFLILFPGILWISAGMKLLLKATAIALDPLSSFFTYCLLSMVSWGLASLKHRYLLSKTIRKQLSLSSEFFSQKITWIAYIKQTFISRRFLIMVIMIAFSLVLRRYISNPQALFVIRATVGYALIKTAIAYFSKLQNALMENPEGN</sequence>
<proteinExistence type="predicted"/>
<feature type="transmembrane region" description="Helical" evidence="1">
    <location>
        <begin position="118"/>
        <end position="137"/>
    </location>
</feature>
<protein>
    <submittedName>
        <fullName evidence="2">Uncharacterized protein</fullName>
    </submittedName>
</protein>